<evidence type="ECO:0000313" key="3">
    <source>
        <dbReference type="Proteomes" id="UP000814176"/>
    </source>
</evidence>
<dbReference type="Proteomes" id="UP000814176">
    <property type="component" value="Unassembled WGS sequence"/>
</dbReference>
<keyword evidence="3" id="KW-1185">Reference proteome</keyword>
<keyword evidence="1" id="KW-0732">Signal</keyword>
<feature type="chain" id="PRO_5047245063" description="Secreted protein" evidence="1">
    <location>
        <begin position="27"/>
        <end position="93"/>
    </location>
</feature>
<dbReference type="RefSeq" id="XP_047779877.1">
    <property type="nucleotide sequence ID" value="XM_047923506.1"/>
</dbReference>
<evidence type="ECO:0008006" key="4">
    <source>
        <dbReference type="Google" id="ProtNLM"/>
    </source>
</evidence>
<feature type="signal peptide" evidence="1">
    <location>
        <begin position="1"/>
        <end position="26"/>
    </location>
</feature>
<proteinExistence type="predicted"/>
<dbReference type="EMBL" id="JADCUA010000008">
    <property type="protein sequence ID" value="KAH9837839.1"/>
    <property type="molecule type" value="Genomic_DNA"/>
</dbReference>
<evidence type="ECO:0000313" key="2">
    <source>
        <dbReference type="EMBL" id="KAH9837839.1"/>
    </source>
</evidence>
<evidence type="ECO:0000256" key="1">
    <source>
        <dbReference type="SAM" id="SignalP"/>
    </source>
</evidence>
<accession>A0ABQ8KIL7</accession>
<reference evidence="2 3" key="1">
    <citation type="journal article" date="2021" name="Environ. Microbiol.">
        <title>Gene family expansions and transcriptome signatures uncover fungal adaptations to wood decay.</title>
        <authorList>
            <person name="Hage H."/>
            <person name="Miyauchi S."/>
            <person name="Viragh M."/>
            <person name="Drula E."/>
            <person name="Min B."/>
            <person name="Chaduli D."/>
            <person name="Navarro D."/>
            <person name="Favel A."/>
            <person name="Norest M."/>
            <person name="Lesage-Meessen L."/>
            <person name="Balint B."/>
            <person name="Merenyi Z."/>
            <person name="de Eugenio L."/>
            <person name="Morin E."/>
            <person name="Martinez A.T."/>
            <person name="Baldrian P."/>
            <person name="Stursova M."/>
            <person name="Martinez M.J."/>
            <person name="Novotny C."/>
            <person name="Magnuson J.K."/>
            <person name="Spatafora J.W."/>
            <person name="Maurice S."/>
            <person name="Pangilinan J."/>
            <person name="Andreopoulos W."/>
            <person name="LaButti K."/>
            <person name="Hundley H."/>
            <person name="Na H."/>
            <person name="Kuo A."/>
            <person name="Barry K."/>
            <person name="Lipzen A."/>
            <person name="Henrissat B."/>
            <person name="Riley R."/>
            <person name="Ahrendt S."/>
            <person name="Nagy L.G."/>
            <person name="Grigoriev I.V."/>
            <person name="Martin F."/>
            <person name="Rosso M.N."/>
        </authorList>
    </citation>
    <scope>NUCLEOTIDE SEQUENCE [LARGE SCALE GENOMIC DNA]</scope>
    <source>
        <strain evidence="2 3">CIRM-BRFM 1785</strain>
    </source>
</reference>
<comment type="caution">
    <text evidence="2">The sequence shown here is derived from an EMBL/GenBank/DDBJ whole genome shotgun (WGS) entry which is preliminary data.</text>
</comment>
<feature type="non-terminal residue" evidence="2">
    <location>
        <position position="1"/>
    </location>
</feature>
<sequence length="93" mass="9837">GVHLLGPHLARLLACICTHLPCLSFASVPAVRSPAASARSILFCLSGSSVRMSIASGSVRFLMFLSCSTECIRAARSGVRSLSTGCLHYYTHP</sequence>
<organism evidence="2 3">
    <name type="scientific">Rhodofomes roseus</name>
    <dbReference type="NCBI Taxonomy" id="34475"/>
    <lineage>
        <taxon>Eukaryota</taxon>
        <taxon>Fungi</taxon>
        <taxon>Dikarya</taxon>
        <taxon>Basidiomycota</taxon>
        <taxon>Agaricomycotina</taxon>
        <taxon>Agaricomycetes</taxon>
        <taxon>Polyporales</taxon>
        <taxon>Rhodofomes</taxon>
    </lineage>
</organism>
<gene>
    <name evidence="2" type="ORF">C8Q71DRAFT_754794</name>
</gene>
<protein>
    <recommendedName>
        <fullName evidence="4">Secreted protein</fullName>
    </recommendedName>
</protein>
<dbReference type="GeneID" id="72004238"/>
<name>A0ABQ8KIL7_9APHY</name>